<organism evidence="2 3">
    <name type="scientific">Pyxidicoccus parkwayensis</name>
    <dbReference type="NCBI Taxonomy" id="2813578"/>
    <lineage>
        <taxon>Bacteria</taxon>
        <taxon>Pseudomonadati</taxon>
        <taxon>Myxococcota</taxon>
        <taxon>Myxococcia</taxon>
        <taxon>Myxococcales</taxon>
        <taxon>Cystobacterineae</taxon>
        <taxon>Myxococcaceae</taxon>
        <taxon>Pyxidicoccus</taxon>
    </lineage>
</organism>
<evidence type="ECO:0000313" key="2">
    <source>
        <dbReference type="EMBL" id="QSQ22167.1"/>
    </source>
</evidence>
<dbReference type="CDD" id="cd14740">
    <property type="entry name" value="PAAR_4"/>
    <property type="match status" value="1"/>
</dbReference>
<dbReference type="EMBL" id="CP071090">
    <property type="protein sequence ID" value="QSQ22167.1"/>
    <property type="molecule type" value="Genomic_DNA"/>
</dbReference>
<feature type="region of interest" description="Disordered" evidence="1">
    <location>
        <begin position="338"/>
        <end position="372"/>
    </location>
</feature>
<sequence length="372" mass="40546">MAAKENGVLINGLSPVTSESEGTVVGFPDVCLTPGPNGPMPVPYTNVAKSEDLKDGSKTVTINGAPVCLSNSQLATSTGNEAGTAGGGVSSGKTKGPAFPLNYSFDVKIEGKPVVRNMDPFSLNGWNTAPFPIMQSQTSRPVAQRVEERDVLRPVERCPYCKKEKHPFDTKGRVGGNLGSSATLGRNMLEGRELSSHPWYAGPFSLAAHHLICLEALESEFWARICVLLGYHPDRKQNGVFLPMKMARACELHVAVHRGNHAEGYAFDIHLPYPRAVMKKLQEVEGLLKRGAFCADPDALVRKLDKISAEVLEKVARFLWTLTRDGLDYAPGGRGCSGLRSIRQKPSPIPCPQERRHTRERPLAKRSLRVGE</sequence>
<proteinExistence type="predicted"/>
<dbReference type="Pfam" id="PF13665">
    <property type="entry name" value="Tox-PAAR-like"/>
    <property type="match status" value="1"/>
</dbReference>
<gene>
    <name evidence="2" type="ORF">JY651_44750</name>
</gene>
<dbReference type="RefSeq" id="WP_206723744.1">
    <property type="nucleotide sequence ID" value="NZ_CP071090.1"/>
</dbReference>
<keyword evidence="3" id="KW-1185">Reference proteome</keyword>
<name>A0ABX7NTG5_9BACT</name>
<evidence type="ECO:0000256" key="1">
    <source>
        <dbReference type="SAM" id="MobiDB-lite"/>
    </source>
</evidence>
<accession>A0ABX7NTG5</accession>
<dbReference type="Pfam" id="PF14412">
    <property type="entry name" value="AHH"/>
    <property type="match status" value="1"/>
</dbReference>
<dbReference type="InterPro" id="IPR032871">
    <property type="entry name" value="AHH_dom_containing"/>
</dbReference>
<reference evidence="2 3" key="1">
    <citation type="submission" date="2021-02" db="EMBL/GenBank/DDBJ databases">
        <title>De Novo genome assembly of isolated myxobacteria.</title>
        <authorList>
            <person name="Stevens D.C."/>
        </authorList>
    </citation>
    <scope>NUCLEOTIDE SEQUENCE [LARGE SCALE GENOMIC DNA]</scope>
    <source>
        <strain evidence="3">SCPEA02</strain>
    </source>
</reference>
<dbReference type="Proteomes" id="UP000662747">
    <property type="component" value="Chromosome"/>
</dbReference>
<evidence type="ECO:0000313" key="3">
    <source>
        <dbReference type="Proteomes" id="UP000662747"/>
    </source>
</evidence>
<protein>
    <submittedName>
        <fullName evidence="2">DUF4150 domain-containing protein</fullName>
    </submittedName>
</protein>
<feature type="compositionally biased region" description="Basic and acidic residues" evidence="1">
    <location>
        <begin position="353"/>
        <end position="372"/>
    </location>
</feature>